<comment type="caution">
    <text evidence="1">The sequence shown here is derived from an EMBL/GenBank/DDBJ whole genome shotgun (WGS) entry which is preliminary data.</text>
</comment>
<sequence length="45" mass="4759">MALRWRFFAQTSTVIVTLAEAGVHAAQRVGAGWAAQAGGFLPSQE</sequence>
<protein>
    <submittedName>
        <fullName evidence="1">Uncharacterized protein</fullName>
    </submittedName>
</protein>
<reference evidence="1 2" key="1">
    <citation type="journal article" date="2013" name="Genome Announc.">
        <title>Draft Genome Sequence of Strain JLT2015T, Belonging to the Family Sphingomonadaceae of the Alphaproteobacteria.</title>
        <authorList>
            <person name="Tang K."/>
            <person name="Liu K."/>
            <person name="Li S."/>
            <person name="Jiao N."/>
        </authorList>
    </citation>
    <scope>NUCLEOTIDE SEQUENCE [LARGE SCALE GENOMIC DNA]</scope>
    <source>
        <strain evidence="1 2">JLT2015</strain>
    </source>
</reference>
<gene>
    <name evidence="1" type="ORF">C725_2264</name>
</gene>
<accession>M2TKN4</accession>
<keyword evidence="2" id="KW-1185">Reference proteome</keyword>
<name>M2TKN4_9SPHN</name>
<dbReference type="Proteomes" id="UP000011717">
    <property type="component" value="Unassembled WGS sequence"/>
</dbReference>
<evidence type="ECO:0000313" key="2">
    <source>
        <dbReference type="Proteomes" id="UP000011717"/>
    </source>
</evidence>
<dbReference type="AlphaFoldDB" id="M2TKN4"/>
<evidence type="ECO:0000313" key="1">
    <source>
        <dbReference type="EMBL" id="EMD82226.1"/>
    </source>
</evidence>
<dbReference type="EMBL" id="AMRV01000008">
    <property type="protein sequence ID" value="EMD82226.1"/>
    <property type="molecule type" value="Genomic_DNA"/>
</dbReference>
<proteinExistence type="predicted"/>
<organism evidence="1 2">
    <name type="scientific">Pacificimonas flava</name>
    <dbReference type="NCBI Taxonomy" id="1234595"/>
    <lineage>
        <taxon>Bacteria</taxon>
        <taxon>Pseudomonadati</taxon>
        <taxon>Pseudomonadota</taxon>
        <taxon>Alphaproteobacteria</taxon>
        <taxon>Sphingomonadales</taxon>
        <taxon>Sphingosinicellaceae</taxon>
        <taxon>Pacificimonas</taxon>
    </lineage>
</organism>